<dbReference type="Proteomes" id="UP000800082">
    <property type="component" value="Unassembled WGS sequence"/>
</dbReference>
<dbReference type="PANTHER" id="PTHR32470:SF2">
    <property type="entry name" value="NADH DEHYDROGENASE [UBIQUINONE] 1 ALPHA SUBCOMPLEX ASSEMBLY FACTOR 2"/>
    <property type="match status" value="1"/>
</dbReference>
<accession>A0A6A5RVA4</accession>
<dbReference type="Pfam" id="PF05071">
    <property type="entry name" value="NDUFA12"/>
    <property type="match status" value="1"/>
</dbReference>
<evidence type="ECO:0000313" key="3">
    <source>
        <dbReference type="EMBL" id="KAF1931443.1"/>
    </source>
</evidence>
<protein>
    <submittedName>
        <fullName evidence="3">Uncharacterized protein</fullName>
    </submittedName>
</protein>
<dbReference type="GO" id="GO:0045271">
    <property type="term" value="C:respiratory chain complex I"/>
    <property type="evidence" value="ECO:0007669"/>
    <property type="project" value="InterPro"/>
</dbReference>
<dbReference type="EMBL" id="ML978961">
    <property type="protein sequence ID" value="KAF1931443.1"/>
    <property type="molecule type" value="Genomic_DNA"/>
</dbReference>
<reference evidence="3" key="1">
    <citation type="journal article" date="2020" name="Stud. Mycol.">
        <title>101 Dothideomycetes genomes: a test case for predicting lifestyles and emergence of pathogens.</title>
        <authorList>
            <person name="Haridas S."/>
            <person name="Albert R."/>
            <person name="Binder M."/>
            <person name="Bloem J."/>
            <person name="Labutti K."/>
            <person name="Salamov A."/>
            <person name="Andreopoulos B."/>
            <person name="Baker S."/>
            <person name="Barry K."/>
            <person name="Bills G."/>
            <person name="Bluhm B."/>
            <person name="Cannon C."/>
            <person name="Castanera R."/>
            <person name="Culley D."/>
            <person name="Daum C."/>
            <person name="Ezra D."/>
            <person name="Gonzalez J."/>
            <person name="Henrissat B."/>
            <person name="Kuo A."/>
            <person name="Liang C."/>
            <person name="Lipzen A."/>
            <person name="Lutzoni F."/>
            <person name="Magnuson J."/>
            <person name="Mondo S."/>
            <person name="Nolan M."/>
            <person name="Ohm R."/>
            <person name="Pangilinan J."/>
            <person name="Park H.-J."/>
            <person name="Ramirez L."/>
            <person name="Alfaro M."/>
            <person name="Sun H."/>
            <person name="Tritt A."/>
            <person name="Yoshinaga Y."/>
            <person name="Zwiers L.-H."/>
            <person name="Turgeon B."/>
            <person name="Goodwin S."/>
            <person name="Spatafora J."/>
            <person name="Crous P."/>
            <person name="Grigoriev I."/>
        </authorList>
    </citation>
    <scope>NUCLEOTIDE SEQUENCE</scope>
    <source>
        <strain evidence="3">CBS 183.55</strain>
    </source>
</reference>
<dbReference type="OrthoDB" id="10255576at2759"/>
<dbReference type="RefSeq" id="XP_033451691.1">
    <property type="nucleotide sequence ID" value="XM_033597864.1"/>
</dbReference>
<dbReference type="GeneID" id="54355531"/>
<dbReference type="PANTHER" id="PTHR32470">
    <property type="entry name" value="ADH DEHYDROGENASE [UBIQUINONE] 1 ALPHA SUBCOMPLEX ASSEMBLY FACTOR 2"/>
    <property type="match status" value="1"/>
</dbReference>
<dbReference type="GO" id="GO:0032981">
    <property type="term" value="P:mitochondrial respiratory chain complex I assembly"/>
    <property type="evidence" value="ECO:0007669"/>
    <property type="project" value="TreeGrafter"/>
</dbReference>
<proteinExistence type="inferred from homology"/>
<keyword evidence="4" id="KW-1185">Reference proteome</keyword>
<name>A0A6A5RVA4_9PLEO</name>
<gene>
    <name evidence="3" type="ORF">M421DRAFT_90488</name>
</gene>
<dbReference type="GO" id="GO:0005739">
    <property type="term" value="C:mitochondrion"/>
    <property type="evidence" value="ECO:0007669"/>
    <property type="project" value="TreeGrafter"/>
</dbReference>
<evidence type="ECO:0000313" key="4">
    <source>
        <dbReference type="Proteomes" id="UP000800082"/>
    </source>
</evidence>
<organism evidence="3 4">
    <name type="scientific">Didymella exigua CBS 183.55</name>
    <dbReference type="NCBI Taxonomy" id="1150837"/>
    <lineage>
        <taxon>Eukaryota</taxon>
        <taxon>Fungi</taxon>
        <taxon>Dikarya</taxon>
        <taxon>Ascomycota</taxon>
        <taxon>Pezizomycotina</taxon>
        <taxon>Dothideomycetes</taxon>
        <taxon>Pleosporomycetidae</taxon>
        <taxon>Pleosporales</taxon>
        <taxon>Pleosporineae</taxon>
        <taxon>Didymellaceae</taxon>
        <taxon>Didymella</taxon>
    </lineage>
</organism>
<dbReference type="AlphaFoldDB" id="A0A6A5RVA4"/>
<dbReference type="InterPro" id="IPR007763">
    <property type="entry name" value="NDUFA12"/>
</dbReference>
<feature type="region of interest" description="Disordered" evidence="2">
    <location>
        <begin position="109"/>
        <end position="184"/>
    </location>
</feature>
<dbReference type="InterPro" id="IPR052618">
    <property type="entry name" value="ComplexI_NDUFA12"/>
</dbReference>
<sequence>MAKAPGPFTKAWYEWKMLRFPWRKRWLVGFDLQGNTFWEFKDALHSLRNRRIAKYARSTHYGDVNVSPGWMQWLRHTRFEPPSLAEQQADVQRQLNIKMLAARADERWAAKPSALDAPDKQQPMPVLESRDPKSGLVHPNPDQHLPSPTPPSRDDGQPKPLTPPSASRDEWQPKPWTPPPRKRG</sequence>
<evidence type="ECO:0000256" key="2">
    <source>
        <dbReference type="SAM" id="MobiDB-lite"/>
    </source>
</evidence>
<feature type="compositionally biased region" description="Pro residues" evidence="2">
    <location>
        <begin position="175"/>
        <end position="184"/>
    </location>
</feature>
<evidence type="ECO:0000256" key="1">
    <source>
        <dbReference type="ARBA" id="ARBA00007355"/>
    </source>
</evidence>
<comment type="similarity">
    <text evidence="1">Belongs to the complex I NDUFA12 subunit family.</text>
</comment>